<sequence length="402" mass="43944">MRHPLVASVPRLPCFSGRLLVLLIPLIALIPAPLAAEDLRVQAEVESLLHLLRRDEGSMDSTSAFRATVDLRSPPGQAVEGRIQLRFTLHDEQREEQNGEASTDQVLTELLRGYTRFRLPLGEKTTLRITSGKDRLTWGAGALLNAGDLIFGADGTALVDLTTLGALRDETAWLTAVFLPLGDLAYLEAAVLPPLEHSPGEHLPSRQGPEQTRAGFRLYRAGERLSLETSLLYQGEREETTAAVTIQSGAGSLDLYAAGQVTLEDRPDETLRHGLEERSLMTLGSLWHLSPGFNRSLTLRVEALLFPGGAWTRAEDPQTASYGIFLYPELRFSPNRSLELVSRSMISPVDSSAHLSGGVSWTIQSGLHLQAFAGVQAGSSASRYNQDQEGSLWFSAGCLYRF</sequence>
<protein>
    <recommendedName>
        <fullName evidence="3">Alginate export domain-containing protein</fullName>
    </recommendedName>
</protein>
<reference evidence="2" key="1">
    <citation type="submission" date="2015-12" db="EMBL/GenBank/DDBJ databases">
        <authorList>
            <person name="Lodha T.D."/>
            <person name="Chintalapati S."/>
            <person name="Chintalapati V.R."/>
            <person name="Sravanthi T."/>
        </authorList>
    </citation>
    <scope>NUCLEOTIDE SEQUENCE [LARGE SCALE GENOMIC DNA]</scope>
    <source>
        <strain evidence="2">JC133</strain>
    </source>
</reference>
<accession>A0A2S4JJM5</accession>
<evidence type="ECO:0000313" key="1">
    <source>
        <dbReference type="EMBL" id="POQ99691.1"/>
    </source>
</evidence>
<dbReference type="AlphaFoldDB" id="A0A2S4JJM5"/>
<name>A0A2S4JJM5_9SPIO</name>
<proteinExistence type="predicted"/>
<dbReference type="EMBL" id="LPWH01000093">
    <property type="protein sequence ID" value="POQ99691.1"/>
    <property type="molecule type" value="Genomic_DNA"/>
</dbReference>
<evidence type="ECO:0000313" key="2">
    <source>
        <dbReference type="Proteomes" id="UP000237350"/>
    </source>
</evidence>
<evidence type="ECO:0008006" key="3">
    <source>
        <dbReference type="Google" id="ProtNLM"/>
    </source>
</evidence>
<organism evidence="1 2">
    <name type="scientific">Alkalispirochaeta sphaeroplastigenens</name>
    <dbReference type="NCBI Taxonomy" id="1187066"/>
    <lineage>
        <taxon>Bacteria</taxon>
        <taxon>Pseudomonadati</taxon>
        <taxon>Spirochaetota</taxon>
        <taxon>Spirochaetia</taxon>
        <taxon>Spirochaetales</taxon>
        <taxon>Spirochaetaceae</taxon>
        <taxon>Alkalispirochaeta</taxon>
    </lineage>
</organism>
<keyword evidence="2" id="KW-1185">Reference proteome</keyword>
<dbReference type="OrthoDB" id="370856at2"/>
<comment type="caution">
    <text evidence="1">The sequence shown here is derived from an EMBL/GenBank/DDBJ whole genome shotgun (WGS) entry which is preliminary data.</text>
</comment>
<gene>
    <name evidence="1" type="ORF">AU468_10305</name>
</gene>
<dbReference type="Proteomes" id="UP000237350">
    <property type="component" value="Unassembled WGS sequence"/>
</dbReference>
<dbReference type="RefSeq" id="WP_103680651.1">
    <property type="nucleotide sequence ID" value="NZ_LPWH01000093.1"/>
</dbReference>